<proteinExistence type="predicted"/>
<organism evidence="1 2">
    <name type="scientific">Spirosoma telluris</name>
    <dbReference type="NCBI Taxonomy" id="2183553"/>
    <lineage>
        <taxon>Bacteria</taxon>
        <taxon>Pseudomonadati</taxon>
        <taxon>Bacteroidota</taxon>
        <taxon>Cytophagia</taxon>
        <taxon>Cytophagales</taxon>
        <taxon>Cytophagaceae</taxon>
        <taxon>Spirosoma</taxon>
    </lineage>
</organism>
<evidence type="ECO:0000313" key="2">
    <source>
        <dbReference type="Proteomes" id="UP000249016"/>
    </source>
</evidence>
<accession>A0A327NE88</accession>
<keyword evidence="2" id="KW-1185">Reference proteome</keyword>
<dbReference type="RefSeq" id="WP_111340307.1">
    <property type="nucleotide sequence ID" value="NZ_QLII01000001.1"/>
</dbReference>
<dbReference type="Gene3D" id="2.40.10.10">
    <property type="entry name" value="Trypsin-like serine proteases"/>
    <property type="match status" value="2"/>
</dbReference>
<comment type="caution">
    <text evidence="1">The sequence shown here is derived from an EMBL/GenBank/DDBJ whole genome shotgun (WGS) entry which is preliminary data.</text>
</comment>
<name>A0A327NE88_9BACT</name>
<dbReference type="OrthoDB" id="7794186at2"/>
<protein>
    <recommendedName>
        <fullName evidence="3">SprB repeat-containing protein</fullName>
    </recommendedName>
</protein>
<reference evidence="1 2" key="1">
    <citation type="submission" date="2018-06" db="EMBL/GenBank/DDBJ databases">
        <title>Spirosoma sp. HMF3257 Genome sequencing and assembly.</title>
        <authorList>
            <person name="Kang H."/>
            <person name="Cha I."/>
            <person name="Kim H."/>
            <person name="Kang J."/>
            <person name="Joh K."/>
        </authorList>
    </citation>
    <scope>NUCLEOTIDE SEQUENCE [LARGE SCALE GENOMIC DNA]</scope>
    <source>
        <strain evidence="1 2">HMF3257</strain>
    </source>
</reference>
<dbReference type="InterPro" id="IPR025667">
    <property type="entry name" value="SprB_repeat"/>
</dbReference>
<dbReference type="Pfam" id="PF13573">
    <property type="entry name" value="SprB"/>
    <property type="match status" value="2"/>
</dbReference>
<gene>
    <name evidence="1" type="ORF">HMF3257_01420</name>
</gene>
<sequence>MDVTCFGGNSGSITVSASGGTGAYQYSKNNGASFQPGNQFPNLAAGTYLIVVKDANNCLSGVQTLTINQPNSISLTVEKTNVTTCFGGTNGTITLTASGGRNEFQYSIDNGQTYQGPFFEGWLLERIPLWREMGMPVPVPARPSSLASPRLSPLLRPKLM</sequence>
<dbReference type="Proteomes" id="UP000249016">
    <property type="component" value="Unassembled WGS sequence"/>
</dbReference>
<dbReference type="InterPro" id="IPR043504">
    <property type="entry name" value="Peptidase_S1_PA_chymotrypsin"/>
</dbReference>
<evidence type="ECO:0008006" key="3">
    <source>
        <dbReference type="Google" id="ProtNLM"/>
    </source>
</evidence>
<dbReference type="EMBL" id="QLII01000001">
    <property type="protein sequence ID" value="RAI73427.1"/>
    <property type="molecule type" value="Genomic_DNA"/>
</dbReference>
<evidence type="ECO:0000313" key="1">
    <source>
        <dbReference type="EMBL" id="RAI73427.1"/>
    </source>
</evidence>
<dbReference type="AlphaFoldDB" id="A0A327NE88"/>